<dbReference type="AlphaFoldDB" id="A0A1I5ARW2"/>
<proteinExistence type="predicted"/>
<dbReference type="RefSeq" id="WP_093409097.1">
    <property type="nucleotide sequence ID" value="NZ_FOVL01000011.1"/>
</dbReference>
<keyword evidence="2" id="KW-1185">Reference proteome</keyword>
<evidence type="ECO:0000313" key="1">
    <source>
        <dbReference type="EMBL" id="SFN65130.1"/>
    </source>
</evidence>
<organism evidence="1 2">
    <name type="scientific">Salegentibacter flavus</name>
    <dbReference type="NCBI Taxonomy" id="287099"/>
    <lineage>
        <taxon>Bacteria</taxon>
        <taxon>Pseudomonadati</taxon>
        <taxon>Bacteroidota</taxon>
        <taxon>Flavobacteriia</taxon>
        <taxon>Flavobacteriales</taxon>
        <taxon>Flavobacteriaceae</taxon>
        <taxon>Salegentibacter</taxon>
    </lineage>
</organism>
<protein>
    <submittedName>
        <fullName evidence="1">Uncharacterized protein</fullName>
    </submittedName>
</protein>
<dbReference type="STRING" id="287099.SAMN05660413_02024"/>
<sequence>MNTLFKAHNFTSYQCDSSRAFHIDFDHKLIKLSFCQLLAFREQIKNIDLETHFSGRNKHGIEILVLCNRSHIFIFDTFECIALKDLMEGTFAMLELNSLLTAGV</sequence>
<dbReference type="Proteomes" id="UP000199153">
    <property type="component" value="Unassembled WGS sequence"/>
</dbReference>
<dbReference type="EMBL" id="FOVL01000011">
    <property type="protein sequence ID" value="SFN65130.1"/>
    <property type="molecule type" value="Genomic_DNA"/>
</dbReference>
<evidence type="ECO:0000313" key="2">
    <source>
        <dbReference type="Proteomes" id="UP000199153"/>
    </source>
</evidence>
<reference evidence="1 2" key="1">
    <citation type="submission" date="2016-10" db="EMBL/GenBank/DDBJ databases">
        <authorList>
            <person name="de Groot N.N."/>
        </authorList>
    </citation>
    <scope>NUCLEOTIDE SEQUENCE [LARGE SCALE GENOMIC DNA]</scope>
    <source>
        <strain evidence="1 2">DSM 17794</strain>
    </source>
</reference>
<dbReference type="OrthoDB" id="1442094at2"/>
<name>A0A1I5ARW2_9FLAO</name>
<accession>A0A1I5ARW2</accession>
<gene>
    <name evidence="1" type="ORF">SAMN05660413_02024</name>
</gene>